<proteinExistence type="predicted"/>
<evidence type="ECO:0000313" key="2">
    <source>
        <dbReference type="EMBL" id="RKK19947.1"/>
    </source>
</evidence>
<dbReference type="AlphaFoldDB" id="A0A3L6NQA1"/>
<dbReference type="Proteomes" id="UP000270866">
    <property type="component" value="Chromosome 7"/>
</dbReference>
<protein>
    <submittedName>
        <fullName evidence="2">Uncharacterized protein</fullName>
    </submittedName>
</protein>
<reference evidence="2" key="1">
    <citation type="journal article" date="2018" name="Sci. Rep.">
        <title>Characterisation of pathogen-specific regions and novel effector candidates in Fusarium oxysporum f. sp. cepae.</title>
        <authorList>
            <person name="Armitage A.D."/>
            <person name="Taylor A."/>
            <person name="Sobczyk M.K."/>
            <person name="Baxter L."/>
            <person name="Greenfield B.P."/>
            <person name="Bates H.J."/>
            <person name="Wilson F."/>
            <person name="Jackson A.C."/>
            <person name="Ott S."/>
            <person name="Harrison R.J."/>
            <person name="Clarkson J.P."/>
        </authorList>
    </citation>
    <scope>NUCLEOTIDE SEQUENCE [LARGE SCALE GENOMIC DNA]</scope>
    <source>
        <strain evidence="2">FoC_Fus2</strain>
    </source>
</reference>
<name>A0A3L6NQA1_FUSOX</name>
<accession>A0A3L6NQA1</accession>
<feature type="region of interest" description="Disordered" evidence="1">
    <location>
        <begin position="42"/>
        <end position="68"/>
    </location>
</feature>
<evidence type="ECO:0000256" key="1">
    <source>
        <dbReference type="SAM" id="MobiDB-lite"/>
    </source>
</evidence>
<comment type="caution">
    <text evidence="2">The sequence shown here is derived from an EMBL/GenBank/DDBJ whole genome shotgun (WGS) entry which is preliminary data.</text>
</comment>
<dbReference type="EMBL" id="MRCU01000004">
    <property type="protein sequence ID" value="RKK19947.1"/>
    <property type="molecule type" value="Genomic_DNA"/>
</dbReference>
<feature type="compositionally biased region" description="Basic and acidic residues" evidence="1">
    <location>
        <begin position="42"/>
        <end position="55"/>
    </location>
</feature>
<sequence length="100" mass="11136">MKTREKVSYLQLSFSDLQRHTEIVPEPQDCFPSVWPPFPCPEIDHDTATKGREELPPDGPGGSTFDSLASNDTGQVLLSFFSLCFLVLRRRVQRAGPGDA</sequence>
<organism evidence="2">
    <name type="scientific">Fusarium oxysporum f. sp. cepae</name>
    <dbReference type="NCBI Taxonomy" id="396571"/>
    <lineage>
        <taxon>Eukaryota</taxon>
        <taxon>Fungi</taxon>
        <taxon>Dikarya</taxon>
        <taxon>Ascomycota</taxon>
        <taxon>Pezizomycotina</taxon>
        <taxon>Sordariomycetes</taxon>
        <taxon>Hypocreomycetidae</taxon>
        <taxon>Hypocreales</taxon>
        <taxon>Nectriaceae</taxon>
        <taxon>Fusarium</taxon>
        <taxon>Fusarium oxysporum species complex</taxon>
    </lineage>
</organism>
<gene>
    <name evidence="2" type="ORF">BFJ65_g6655</name>
</gene>